<dbReference type="Proteomes" id="UP000779507">
    <property type="component" value="Unassembled WGS sequence"/>
</dbReference>
<comment type="caution">
    <text evidence="3">The sequence shown here is derived from an EMBL/GenBank/DDBJ whole genome shotgun (WGS) entry which is preliminary data.</text>
</comment>
<evidence type="ECO:0000256" key="2">
    <source>
        <dbReference type="SAM" id="SignalP"/>
    </source>
</evidence>
<feature type="region of interest" description="Disordered" evidence="1">
    <location>
        <begin position="26"/>
        <end position="116"/>
    </location>
</feature>
<protein>
    <recommendedName>
        <fullName evidence="5">Lipoprotein</fullName>
    </recommendedName>
</protein>
<accession>A0ABX2FSE8</accession>
<keyword evidence="2" id="KW-0732">Signal</keyword>
<organism evidence="3 4">
    <name type="scientific">Hymenobacter caeli</name>
    <dbReference type="NCBI Taxonomy" id="2735894"/>
    <lineage>
        <taxon>Bacteria</taxon>
        <taxon>Pseudomonadati</taxon>
        <taxon>Bacteroidota</taxon>
        <taxon>Cytophagia</taxon>
        <taxon>Cytophagales</taxon>
        <taxon>Hymenobacteraceae</taxon>
        <taxon>Hymenobacter</taxon>
    </lineage>
</organism>
<dbReference type="EMBL" id="JABSNP010000012">
    <property type="protein sequence ID" value="NRT19931.1"/>
    <property type="molecule type" value="Genomic_DNA"/>
</dbReference>
<keyword evidence="4" id="KW-1185">Reference proteome</keyword>
<evidence type="ECO:0000313" key="4">
    <source>
        <dbReference type="Proteomes" id="UP000779507"/>
    </source>
</evidence>
<dbReference type="PROSITE" id="PS51257">
    <property type="entry name" value="PROKAR_LIPOPROTEIN"/>
    <property type="match status" value="1"/>
</dbReference>
<sequence length="116" mass="11391">MKILRPTTAGLLGLASVLLGACNEPARQPTTATAPAPGQPLEGAPGTPSGPRPSNEALNAPAQTTAVPLNPTEQAAAAADSASIGPADKSAPFVGKTGAQPNPGKSRPSPANTRTH</sequence>
<evidence type="ECO:0000313" key="3">
    <source>
        <dbReference type="EMBL" id="NRT19931.1"/>
    </source>
</evidence>
<evidence type="ECO:0008006" key="5">
    <source>
        <dbReference type="Google" id="ProtNLM"/>
    </source>
</evidence>
<reference evidence="3 4" key="1">
    <citation type="submission" date="2020-05" db="EMBL/GenBank/DDBJ databases">
        <title>Genomic Encyclopedia of Type Strains, Phase IV (KMG-V): Genome sequencing to study the core and pangenomes of soil and plant-associated prokaryotes.</title>
        <authorList>
            <person name="Whitman W."/>
        </authorList>
    </citation>
    <scope>NUCLEOTIDE SEQUENCE [LARGE SCALE GENOMIC DNA]</scope>
    <source>
        <strain evidence="3 4">9A</strain>
    </source>
</reference>
<gene>
    <name evidence="3" type="ORF">HNP98_002767</name>
</gene>
<proteinExistence type="predicted"/>
<dbReference type="RefSeq" id="WP_173810641.1">
    <property type="nucleotide sequence ID" value="NZ_JABSNP010000012.1"/>
</dbReference>
<feature type="chain" id="PRO_5045696997" description="Lipoprotein" evidence="2">
    <location>
        <begin position="22"/>
        <end position="116"/>
    </location>
</feature>
<evidence type="ECO:0000256" key="1">
    <source>
        <dbReference type="SAM" id="MobiDB-lite"/>
    </source>
</evidence>
<feature type="compositionally biased region" description="Polar residues" evidence="1">
    <location>
        <begin position="61"/>
        <end position="73"/>
    </location>
</feature>
<feature type="signal peptide" evidence="2">
    <location>
        <begin position="1"/>
        <end position="21"/>
    </location>
</feature>
<name>A0ABX2FSE8_9BACT</name>